<evidence type="ECO:0000313" key="2">
    <source>
        <dbReference type="EMBL" id="KAJ5532696.1"/>
    </source>
</evidence>
<name>A0AAD6CS42_9EURO</name>
<accession>A0AAD6CS42</accession>
<proteinExistence type="predicted"/>
<evidence type="ECO:0000256" key="1">
    <source>
        <dbReference type="SAM" id="MobiDB-lite"/>
    </source>
</evidence>
<organism evidence="2 3">
    <name type="scientific">Penicillium frequentans</name>
    <dbReference type="NCBI Taxonomy" id="3151616"/>
    <lineage>
        <taxon>Eukaryota</taxon>
        <taxon>Fungi</taxon>
        <taxon>Dikarya</taxon>
        <taxon>Ascomycota</taxon>
        <taxon>Pezizomycotina</taxon>
        <taxon>Eurotiomycetes</taxon>
        <taxon>Eurotiomycetidae</taxon>
        <taxon>Eurotiales</taxon>
        <taxon>Aspergillaceae</taxon>
        <taxon>Penicillium</taxon>
    </lineage>
</organism>
<feature type="compositionally biased region" description="Polar residues" evidence="1">
    <location>
        <begin position="42"/>
        <end position="60"/>
    </location>
</feature>
<feature type="region of interest" description="Disordered" evidence="1">
    <location>
        <begin position="76"/>
        <end position="102"/>
    </location>
</feature>
<evidence type="ECO:0000313" key="3">
    <source>
        <dbReference type="Proteomes" id="UP001220324"/>
    </source>
</evidence>
<comment type="caution">
    <text evidence="2">The sequence shown here is derived from an EMBL/GenBank/DDBJ whole genome shotgun (WGS) entry which is preliminary data.</text>
</comment>
<dbReference type="EMBL" id="JAQIZZ010000007">
    <property type="protein sequence ID" value="KAJ5532696.1"/>
    <property type="molecule type" value="Genomic_DNA"/>
</dbReference>
<reference evidence="2 3" key="1">
    <citation type="journal article" date="2023" name="IMA Fungus">
        <title>Comparative genomic study of the Penicillium genus elucidates a diverse pangenome and 15 lateral gene transfer events.</title>
        <authorList>
            <person name="Petersen C."/>
            <person name="Sorensen T."/>
            <person name="Nielsen M.R."/>
            <person name="Sondergaard T.E."/>
            <person name="Sorensen J.L."/>
            <person name="Fitzpatrick D.A."/>
            <person name="Frisvad J.C."/>
            <person name="Nielsen K.L."/>
        </authorList>
    </citation>
    <scope>NUCLEOTIDE SEQUENCE [LARGE SCALE GENOMIC DNA]</scope>
    <source>
        <strain evidence="2 3">IBT 35679</strain>
    </source>
</reference>
<feature type="compositionally biased region" description="Acidic residues" evidence="1">
    <location>
        <begin position="84"/>
        <end position="102"/>
    </location>
</feature>
<gene>
    <name evidence="2" type="ORF">N7494_009248</name>
</gene>
<dbReference type="Proteomes" id="UP001220324">
    <property type="component" value="Unassembled WGS sequence"/>
</dbReference>
<protein>
    <submittedName>
        <fullName evidence="2">Uncharacterized protein</fullName>
    </submittedName>
</protein>
<keyword evidence="3" id="KW-1185">Reference proteome</keyword>
<dbReference type="AlphaFoldDB" id="A0AAD6CS42"/>
<sequence>METASSMAPTTNHRESWDSLSSTFAHLEVSFSHDSCYGSDEVSVSSKTTAPLQSSASTFTAKRDEPSLHPFLKSILKNSTTNVQDEESDTDSESGYESDDIELDDYDALSEDEDEDDDMSDFSVWDDETEHNVPETHRDHTDSFDDSFIGFESLSVRFDPQVQYIDTPTTELSEDEGSHSEMTVHEMMLLAQKAGCSQASLNQYDADDALYDDSDCDHKEFFRMKTTQLEDFTRDAVDVDQRLFIAYMHGIHGIADTNYKTYLRTQADNIRHGQETESMHPDDPPCMYLDLILDHVIGVFRNLLAEDELNGLIELRKEDLAIEPASVAASCSNPHQVLLEKIEKFLLNRLTNGHVDVLPDELSFFAGGIAHALGTEDLPPFV</sequence>
<feature type="region of interest" description="Disordered" evidence="1">
    <location>
        <begin position="37"/>
        <end position="63"/>
    </location>
</feature>